<dbReference type="PANTHER" id="PTHR46972">
    <property type="entry name" value="MONOOXYGENASE ASQM-RELATED"/>
    <property type="match status" value="1"/>
</dbReference>
<evidence type="ECO:0000256" key="4">
    <source>
        <dbReference type="ARBA" id="ARBA00023033"/>
    </source>
</evidence>
<sequence>MASSTRLKIAIIGAGPAGCTLARLLIHNHIPVNVTIFEREKSLDARSQGGTLDLHKDLGLEAIKRCGLYEEFLKYARFDGEALTVANKDLKKFICLAGADEKTSRGRPEIDRARLREILVDSLPEGVVRWGWHLKSVEEAEDGSFDLHFRDRGVESGFDLIVGAEGAWSKVRTLLSDDRPYYFGVSGLSLSISDPETRCPDLFKLVNRGSMFAFSDAKSIMAQQMGDGSLNVSTWGAHTEDYIKKFDDKAETGSIKALLLQEYEGWHPLLLRIIEMADGPAVPRNLLMLPVGTKWKHRPGITMIGDAAHLMGPFAGVGVNLAMSDAMSLATAISNAANSSPKLDNKASLSTEIKIFEEDMFKRATKDQKMSFDMMEAMFMTPGAPNDTIERWILAGAGNDLNFVLKGMLAVAAYTYFFFWRWWNL</sequence>
<dbReference type="SUPFAM" id="SSF51905">
    <property type="entry name" value="FAD/NAD(P)-binding domain"/>
    <property type="match status" value="1"/>
</dbReference>
<keyword evidence="4" id="KW-0503">Monooxygenase</keyword>
<evidence type="ECO:0000313" key="8">
    <source>
        <dbReference type="Proteomes" id="UP000316270"/>
    </source>
</evidence>
<dbReference type="PANTHER" id="PTHR46972:SF1">
    <property type="entry name" value="FAD DEPENDENT OXIDOREDUCTASE DOMAIN-CONTAINING PROTEIN"/>
    <property type="match status" value="1"/>
</dbReference>
<keyword evidence="8" id="KW-1185">Reference proteome</keyword>
<keyword evidence="3" id="KW-0560">Oxidoreductase</keyword>
<evidence type="ECO:0000256" key="2">
    <source>
        <dbReference type="ARBA" id="ARBA00022827"/>
    </source>
</evidence>
<evidence type="ECO:0000256" key="1">
    <source>
        <dbReference type="ARBA" id="ARBA00022630"/>
    </source>
</evidence>
<gene>
    <name evidence="7" type="ORF">FKW77_005630</name>
</gene>
<accession>A0A517LFI3</accession>
<dbReference type="InterPro" id="IPR002938">
    <property type="entry name" value="FAD-bd"/>
</dbReference>
<dbReference type="PRINTS" id="PR00420">
    <property type="entry name" value="RNGMNOXGNASE"/>
</dbReference>
<feature type="transmembrane region" description="Helical" evidence="5">
    <location>
        <begin position="403"/>
        <end position="423"/>
    </location>
</feature>
<dbReference type="Pfam" id="PF01494">
    <property type="entry name" value="FAD_binding_3"/>
    <property type="match status" value="1"/>
</dbReference>
<keyword evidence="5" id="KW-0812">Transmembrane</keyword>
<dbReference type="STRING" id="50376.A0A517LFI3"/>
<evidence type="ECO:0000259" key="6">
    <source>
        <dbReference type="Pfam" id="PF01494"/>
    </source>
</evidence>
<dbReference type="EMBL" id="CP042195">
    <property type="protein sequence ID" value="QDS74397.1"/>
    <property type="molecule type" value="Genomic_DNA"/>
</dbReference>
<keyword evidence="5" id="KW-1133">Transmembrane helix</keyword>
<dbReference type="AlphaFoldDB" id="A0A517LFI3"/>
<evidence type="ECO:0000313" key="7">
    <source>
        <dbReference type="EMBL" id="QDS74397.1"/>
    </source>
</evidence>
<dbReference type="GO" id="GO:0071949">
    <property type="term" value="F:FAD binding"/>
    <property type="evidence" value="ECO:0007669"/>
    <property type="project" value="InterPro"/>
</dbReference>
<dbReference type="Proteomes" id="UP000316270">
    <property type="component" value="Chromosome 11"/>
</dbReference>
<evidence type="ECO:0000256" key="5">
    <source>
        <dbReference type="SAM" id="Phobius"/>
    </source>
</evidence>
<keyword evidence="5" id="KW-0472">Membrane</keyword>
<protein>
    <recommendedName>
        <fullName evidence="6">FAD-binding domain-containing protein</fullName>
    </recommendedName>
</protein>
<evidence type="ECO:0000256" key="3">
    <source>
        <dbReference type="ARBA" id="ARBA00023002"/>
    </source>
</evidence>
<keyword evidence="2" id="KW-0274">FAD</keyword>
<keyword evidence="1" id="KW-0285">Flavoprotein</keyword>
<organism evidence="7 8">
    <name type="scientific">Venturia effusa</name>
    <dbReference type="NCBI Taxonomy" id="50376"/>
    <lineage>
        <taxon>Eukaryota</taxon>
        <taxon>Fungi</taxon>
        <taxon>Dikarya</taxon>
        <taxon>Ascomycota</taxon>
        <taxon>Pezizomycotina</taxon>
        <taxon>Dothideomycetes</taxon>
        <taxon>Pleosporomycetidae</taxon>
        <taxon>Venturiales</taxon>
        <taxon>Venturiaceae</taxon>
        <taxon>Venturia</taxon>
    </lineage>
</organism>
<dbReference type="OrthoDB" id="655030at2759"/>
<dbReference type="InterPro" id="IPR036188">
    <property type="entry name" value="FAD/NAD-bd_sf"/>
</dbReference>
<feature type="domain" description="FAD-binding" evidence="6">
    <location>
        <begin position="7"/>
        <end position="337"/>
    </location>
</feature>
<proteinExistence type="predicted"/>
<dbReference type="Gene3D" id="3.50.50.60">
    <property type="entry name" value="FAD/NAD(P)-binding domain"/>
    <property type="match status" value="1"/>
</dbReference>
<name>A0A517LFI3_9PEZI</name>
<reference evidence="7 8" key="1">
    <citation type="submission" date="2019-07" db="EMBL/GenBank/DDBJ databases">
        <title>Finished genome of Venturia effusa.</title>
        <authorList>
            <person name="Young C.A."/>
            <person name="Cox M.P."/>
            <person name="Ganley A.R.D."/>
            <person name="David W.J."/>
        </authorList>
    </citation>
    <scope>NUCLEOTIDE SEQUENCE [LARGE SCALE GENOMIC DNA]</scope>
    <source>
        <strain evidence="8">albino</strain>
    </source>
</reference>
<dbReference type="GO" id="GO:0004497">
    <property type="term" value="F:monooxygenase activity"/>
    <property type="evidence" value="ECO:0007669"/>
    <property type="project" value="UniProtKB-KW"/>
</dbReference>